<evidence type="ECO:0000313" key="1">
    <source>
        <dbReference type="EMBL" id="CZB21562.1"/>
    </source>
</evidence>
<reference evidence="2" key="1">
    <citation type="submission" date="2016-02" db="EMBL/GenBank/DDBJ databases">
        <authorList>
            <person name="liu f."/>
        </authorList>
    </citation>
    <scope>NUCLEOTIDE SEQUENCE [LARGE SCALE GENOMIC DNA]</scope>
</reference>
<keyword evidence="2" id="KW-1185">Reference proteome</keyword>
<accession>A0A170TEA6</accession>
<name>A0A170TEA6_9SYNE</name>
<organism evidence="1 2">
    <name type="scientific">Candidatus Synechococcus spongiarum</name>
    <dbReference type="NCBI Taxonomy" id="431041"/>
    <lineage>
        <taxon>Bacteria</taxon>
        <taxon>Bacillati</taxon>
        <taxon>Cyanobacteriota</taxon>
        <taxon>Cyanophyceae</taxon>
        <taxon>Synechococcales</taxon>
        <taxon>Synechococcaceae</taxon>
        <taxon>Synechococcus</taxon>
    </lineage>
</organism>
<dbReference type="EMBL" id="FITM01000154">
    <property type="protein sequence ID" value="CZB21562.1"/>
    <property type="molecule type" value="Genomic_DNA"/>
</dbReference>
<evidence type="ECO:0000313" key="2">
    <source>
        <dbReference type="Proteomes" id="UP000182631"/>
    </source>
</evidence>
<protein>
    <submittedName>
        <fullName evidence="1">Mobile element protein</fullName>
    </submittedName>
</protein>
<dbReference type="AlphaFoldDB" id="A0A170TEA6"/>
<gene>
    <name evidence="1" type="ORF">FLM9_1435</name>
</gene>
<dbReference type="Proteomes" id="UP000182631">
    <property type="component" value="Unassembled WGS sequence"/>
</dbReference>
<proteinExistence type="predicted"/>
<sequence length="72" mass="8499">MEGATHDYTRNDITTLFIVLDIATGKILAQYKYRYHEFFYLLQHIDKNVPNNLDIHLIIDNDGTHKHAKLKE</sequence>